<dbReference type="AlphaFoldDB" id="A0A498K5X7"/>
<reference evidence="2 3" key="1">
    <citation type="submission" date="2018-10" db="EMBL/GenBank/DDBJ databases">
        <title>A high-quality apple genome assembly.</title>
        <authorList>
            <person name="Hu J."/>
        </authorList>
    </citation>
    <scope>NUCLEOTIDE SEQUENCE [LARGE SCALE GENOMIC DNA]</scope>
    <source>
        <strain evidence="3">cv. HFTH1</strain>
        <tissue evidence="2">Young leaf</tissue>
    </source>
</reference>
<evidence type="ECO:0000313" key="3">
    <source>
        <dbReference type="Proteomes" id="UP000290289"/>
    </source>
</evidence>
<comment type="caution">
    <text evidence="2">The sequence shown here is derived from an EMBL/GenBank/DDBJ whole genome shotgun (WGS) entry which is preliminary data.</text>
</comment>
<name>A0A498K5X7_MALDO</name>
<accession>A0A498K5X7</accession>
<evidence type="ECO:0000256" key="1">
    <source>
        <dbReference type="SAM" id="SignalP"/>
    </source>
</evidence>
<evidence type="ECO:0000313" key="2">
    <source>
        <dbReference type="EMBL" id="RXI02798.1"/>
    </source>
</evidence>
<organism evidence="2 3">
    <name type="scientific">Malus domestica</name>
    <name type="common">Apple</name>
    <name type="synonym">Pyrus malus</name>
    <dbReference type="NCBI Taxonomy" id="3750"/>
    <lineage>
        <taxon>Eukaryota</taxon>
        <taxon>Viridiplantae</taxon>
        <taxon>Streptophyta</taxon>
        <taxon>Embryophyta</taxon>
        <taxon>Tracheophyta</taxon>
        <taxon>Spermatophyta</taxon>
        <taxon>Magnoliopsida</taxon>
        <taxon>eudicotyledons</taxon>
        <taxon>Gunneridae</taxon>
        <taxon>Pentapetalae</taxon>
        <taxon>rosids</taxon>
        <taxon>fabids</taxon>
        <taxon>Rosales</taxon>
        <taxon>Rosaceae</taxon>
        <taxon>Amygdaloideae</taxon>
        <taxon>Maleae</taxon>
        <taxon>Malus</taxon>
    </lineage>
</organism>
<evidence type="ECO:0008006" key="4">
    <source>
        <dbReference type="Google" id="ProtNLM"/>
    </source>
</evidence>
<dbReference type="EMBL" id="RDQH01000329">
    <property type="protein sequence ID" value="RXI02798.1"/>
    <property type="molecule type" value="Genomic_DNA"/>
</dbReference>
<feature type="signal peptide" evidence="1">
    <location>
        <begin position="1"/>
        <end position="23"/>
    </location>
</feature>
<dbReference type="Proteomes" id="UP000290289">
    <property type="component" value="Chromosome 3"/>
</dbReference>
<sequence length="77" mass="8321">MASLVKMWCTLIGCSIRVPLVRGTGRDGAGRGVPSRVWCAKNGWNGLFHGTDFGCFCVPPPPWNGNNKTKNNGNIKC</sequence>
<keyword evidence="3" id="KW-1185">Reference proteome</keyword>
<keyword evidence="1" id="KW-0732">Signal</keyword>
<gene>
    <name evidence="2" type="ORF">DVH24_002876</name>
</gene>
<proteinExistence type="predicted"/>
<protein>
    <recommendedName>
        <fullName evidence="4">Secreted protein</fullName>
    </recommendedName>
</protein>
<feature type="chain" id="PRO_5019824331" description="Secreted protein" evidence="1">
    <location>
        <begin position="24"/>
        <end position="77"/>
    </location>
</feature>